<reference evidence="7 8" key="1">
    <citation type="submission" date="2016-07" db="EMBL/GenBank/DDBJ databases">
        <title>Pervasive Adenine N6-methylation of Active Genes in Fungi.</title>
        <authorList>
            <consortium name="DOE Joint Genome Institute"/>
            <person name="Mondo S.J."/>
            <person name="Dannebaum R.O."/>
            <person name="Kuo R.C."/>
            <person name="Labutti K."/>
            <person name="Haridas S."/>
            <person name="Kuo A."/>
            <person name="Salamov A."/>
            <person name="Ahrendt S.R."/>
            <person name="Lipzen A."/>
            <person name="Sullivan W."/>
            <person name="Andreopoulos W.B."/>
            <person name="Clum A."/>
            <person name="Lindquist E."/>
            <person name="Daum C."/>
            <person name="Ramamoorthy G.K."/>
            <person name="Gryganskyi A."/>
            <person name="Culley D."/>
            <person name="Magnuson J.K."/>
            <person name="James T.Y."/>
            <person name="O'Malley M.A."/>
            <person name="Stajich J.E."/>
            <person name="Spatafora J.W."/>
            <person name="Visel A."/>
            <person name="Grigoriev I.V."/>
        </authorList>
    </citation>
    <scope>NUCLEOTIDE SEQUENCE [LARGE SCALE GENOMIC DNA]</scope>
    <source>
        <strain evidence="7 8">NRRL 3116</strain>
    </source>
</reference>
<evidence type="ECO:0000259" key="6">
    <source>
        <dbReference type="PROSITE" id="PS50114"/>
    </source>
</evidence>
<dbReference type="EMBL" id="MCFF01000003">
    <property type="protein sequence ID" value="ORZ27785.1"/>
    <property type="molecule type" value="Genomic_DNA"/>
</dbReference>
<dbReference type="SMART" id="SM00401">
    <property type="entry name" value="ZnF_GATA"/>
    <property type="match status" value="1"/>
</dbReference>
<feature type="compositionally biased region" description="Low complexity" evidence="5">
    <location>
        <begin position="351"/>
        <end position="367"/>
    </location>
</feature>
<organism evidence="7 8">
    <name type="scientific">Lobosporangium transversale</name>
    <dbReference type="NCBI Taxonomy" id="64571"/>
    <lineage>
        <taxon>Eukaryota</taxon>
        <taxon>Fungi</taxon>
        <taxon>Fungi incertae sedis</taxon>
        <taxon>Mucoromycota</taxon>
        <taxon>Mortierellomycotina</taxon>
        <taxon>Mortierellomycetes</taxon>
        <taxon>Mortierellales</taxon>
        <taxon>Mortierellaceae</taxon>
        <taxon>Lobosporangium</taxon>
    </lineage>
</organism>
<dbReference type="STRING" id="64571.A0A1Y2GZT1"/>
<feature type="region of interest" description="Disordered" evidence="5">
    <location>
        <begin position="410"/>
        <end position="495"/>
    </location>
</feature>
<dbReference type="GO" id="GO:0006355">
    <property type="term" value="P:regulation of DNA-templated transcription"/>
    <property type="evidence" value="ECO:0007669"/>
    <property type="project" value="InterPro"/>
</dbReference>
<feature type="compositionally biased region" description="Polar residues" evidence="5">
    <location>
        <begin position="303"/>
        <end position="314"/>
    </location>
</feature>
<evidence type="ECO:0000256" key="5">
    <source>
        <dbReference type="SAM" id="MobiDB-lite"/>
    </source>
</evidence>
<dbReference type="OrthoDB" id="2162994at2759"/>
<keyword evidence="8" id="KW-1185">Reference proteome</keyword>
<keyword evidence="3" id="KW-0862">Zinc</keyword>
<gene>
    <name evidence="7" type="ORF">BCR41DRAFT_418793</name>
</gene>
<feature type="compositionally biased region" description="Polar residues" evidence="5">
    <location>
        <begin position="543"/>
        <end position="560"/>
    </location>
</feature>
<feature type="region of interest" description="Disordered" evidence="5">
    <location>
        <begin position="535"/>
        <end position="608"/>
    </location>
</feature>
<dbReference type="InParanoid" id="A0A1Y2GZT1"/>
<evidence type="ECO:0000313" key="7">
    <source>
        <dbReference type="EMBL" id="ORZ27785.1"/>
    </source>
</evidence>
<proteinExistence type="predicted"/>
<feature type="region of interest" description="Disordered" evidence="5">
    <location>
        <begin position="279"/>
        <end position="367"/>
    </location>
</feature>
<accession>A0A1Y2GZT1</accession>
<evidence type="ECO:0000256" key="3">
    <source>
        <dbReference type="ARBA" id="ARBA00022833"/>
    </source>
</evidence>
<dbReference type="GO" id="GO:0043565">
    <property type="term" value="F:sequence-specific DNA binding"/>
    <property type="evidence" value="ECO:0007669"/>
    <property type="project" value="InterPro"/>
</dbReference>
<dbReference type="GeneID" id="33571514"/>
<dbReference type="InterPro" id="IPR000679">
    <property type="entry name" value="Znf_GATA"/>
</dbReference>
<protein>
    <recommendedName>
        <fullName evidence="6">GATA-type domain-containing protein</fullName>
    </recommendedName>
</protein>
<dbReference type="PANTHER" id="PTHR45658:SF18">
    <property type="entry name" value="PROTEIN GAT2"/>
    <property type="match status" value="1"/>
</dbReference>
<dbReference type="InterPro" id="IPR013088">
    <property type="entry name" value="Znf_NHR/GATA"/>
</dbReference>
<feature type="domain" description="GATA-type" evidence="6">
    <location>
        <begin position="367"/>
        <end position="403"/>
    </location>
</feature>
<keyword evidence="2 4" id="KW-0863">Zinc-finger</keyword>
<feature type="compositionally biased region" description="Low complexity" evidence="5">
    <location>
        <begin position="424"/>
        <end position="445"/>
    </location>
</feature>
<name>A0A1Y2GZT1_9FUNG</name>
<dbReference type="GO" id="GO:0008270">
    <property type="term" value="F:zinc ion binding"/>
    <property type="evidence" value="ECO:0007669"/>
    <property type="project" value="UniProtKB-KW"/>
</dbReference>
<evidence type="ECO:0000313" key="8">
    <source>
        <dbReference type="Proteomes" id="UP000193648"/>
    </source>
</evidence>
<dbReference type="PANTHER" id="PTHR45658">
    <property type="entry name" value="GATA TRANSCRIPTION FACTOR"/>
    <property type="match status" value="1"/>
</dbReference>
<keyword evidence="1" id="KW-0479">Metal-binding</keyword>
<dbReference type="InterPro" id="IPR051140">
    <property type="entry name" value="GATA_TF"/>
</dbReference>
<dbReference type="RefSeq" id="XP_021885488.1">
    <property type="nucleotide sequence ID" value="XM_022029671.1"/>
</dbReference>
<evidence type="ECO:0000256" key="2">
    <source>
        <dbReference type="ARBA" id="ARBA00022771"/>
    </source>
</evidence>
<dbReference type="SUPFAM" id="SSF57716">
    <property type="entry name" value="Glucocorticoid receptor-like (DNA-binding domain)"/>
    <property type="match status" value="1"/>
</dbReference>
<feature type="compositionally biased region" description="Basic residues" evidence="5">
    <location>
        <begin position="562"/>
        <end position="578"/>
    </location>
</feature>
<comment type="caution">
    <text evidence="7">The sequence shown here is derived from an EMBL/GenBank/DDBJ whole genome shotgun (WGS) entry which is preliminary data.</text>
</comment>
<sequence>MNTIHPTTQRVHSMSSPKDTVTAATSEKVVKRPANFIVHQDLKKRSTEQDLHTNQTISNVDSTASWGQSRQTWTHAAFRRFSPGSDNNDKSHMPLQQHASVSSGVSLAGVCTVHIGPHIFLDTKFYTALSPPASFHSVAPTTTLATATATATTTPDYNPMDQGNYSSAKALKQEQGQEQELYKEESSVSDHSQQHVVVMEFKENPGIQWLFPEEASLEFTPAHDTESAKISASFTLPVSQHQTTTLVILKATPALREGLELAVKGPCITTNPSLIYNKPKTVRNRQPTPPTYHEETSEILGSGKSSSTNHNISSAKRKMDTMIDGQKPSKSKRLKEGNGKGSGPTVKKATVSGASKKNGVSGSSSTSSQQKRCAYCECTTTPMWRRGPDGPSTLCNACGVKWKHGKILQGTNDTHQHPKPLAASISSSSPNTKESNSTHHSSSSKGVKTSLAMNRHTRRGEDKKTHNKTANKHTSPGQGNNHFEKKSSPRLEINGLKTVETERIVPVKKRHSISIPNNLPGPRMVPIHELDEQAKMPPKHLPSSKQYGQENKEVQSSNGWAKQKKNGLVHVHQHQHQHQRQDLSETLESSASSASTQSDTNDFKMDMDMDMDRDSESIYENSEAATDSLSLYNKVPYKNSITAFPLHFPTISIAFGPNNAFYQYPNCTVVLYEDHFQIQLVQDGERTEIDVWKEGIEGTEFQAIDAGDGENMIIMKALLRQYLTRFDKELLNPDRNESLIVFRFRERLDGGGPFVRPLLEHWLTTDIPIPLPPSNDSV</sequence>
<dbReference type="PROSITE" id="PS50114">
    <property type="entry name" value="GATA_ZN_FINGER_2"/>
    <property type="match status" value="1"/>
</dbReference>
<dbReference type="CDD" id="cd00202">
    <property type="entry name" value="ZnF_GATA"/>
    <property type="match status" value="1"/>
</dbReference>
<dbReference type="Gene3D" id="3.30.50.10">
    <property type="entry name" value="Erythroid Transcription Factor GATA-1, subunit A"/>
    <property type="match status" value="1"/>
</dbReference>
<dbReference type="AlphaFoldDB" id="A0A1Y2GZT1"/>
<evidence type="ECO:0000256" key="1">
    <source>
        <dbReference type="ARBA" id="ARBA00022723"/>
    </source>
</evidence>
<feature type="compositionally biased region" description="Low complexity" evidence="5">
    <location>
        <begin position="584"/>
        <end position="596"/>
    </location>
</feature>
<evidence type="ECO:0000256" key="4">
    <source>
        <dbReference type="PROSITE-ProRule" id="PRU00094"/>
    </source>
</evidence>
<dbReference type="Pfam" id="PF00320">
    <property type="entry name" value="GATA"/>
    <property type="match status" value="1"/>
</dbReference>
<dbReference type="Proteomes" id="UP000193648">
    <property type="component" value="Unassembled WGS sequence"/>
</dbReference>